<dbReference type="AlphaFoldDB" id="A0A347WBQ4"/>
<dbReference type="Pfam" id="PF04268">
    <property type="entry name" value="SoxG"/>
    <property type="match status" value="1"/>
</dbReference>
<dbReference type="RefSeq" id="WP_118962812.1">
    <property type="nucleotide sequence ID" value="NZ_CP023036.1"/>
</dbReference>
<reference evidence="1 2" key="1">
    <citation type="submission" date="2017-08" db="EMBL/GenBank/DDBJ databases">
        <title>Complete genome sequence of Gluconacetobacter saccharivorans CV1 isolated from Fermented Vinegar.</title>
        <authorList>
            <person name="Kim S.-Y."/>
        </authorList>
    </citation>
    <scope>NUCLEOTIDE SEQUENCE [LARGE SCALE GENOMIC DNA]</scope>
    <source>
        <strain evidence="1 2">CV1</strain>
    </source>
</reference>
<dbReference type="KEGG" id="ksc:CD178_01520"/>
<dbReference type="Proteomes" id="UP000264120">
    <property type="component" value="Chromosome"/>
</dbReference>
<dbReference type="Gene3D" id="3.30.1360.120">
    <property type="entry name" value="Probable tRNA modification gtpase trme, domain 1"/>
    <property type="match status" value="1"/>
</dbReference>
<protein>
    <submittedName>
        <fullName evidence="1">Sarcosine oxidase, gamma subunit family</fullName>
    </submittedName>
</protein>
<dbReference type="InterPro" id="IPR007375">
    <property type="entry name" value="SoxG"/>
</dbReference>
<dbReference type="SUPFAM" id="SSF103025">
    <property type="entry name" value="Folate-binding domain"/>
    <property type="match status" value="1"/>
</dbReference>
<evidence type="ECO:0000313" key="1">
    <source>
        <dbReference type="EMBL" id="AXY22297.1"/>
    </source>
</evidence>
<sequence length="193" mass="20517">MPEVLHPRDAVSPVPLTAHGMTLRAGAMRESVSLAAFRGQADTLRAFVGKEFGVDLPDTPRSVENADGITFIWAGPDQWLLRAAPGTDLLTRLSPCAAFAALTAQGDSRTALELRGPGARAIAAKLVPVDLHPRAFAAGDVALTLAGHIAVILRQVDDTPCYEFLVFRSLAQSLHHELHTAMLGGIPQADRIS</sequence>
<dbReference type="EMBL" id="CP023036">
    <property type="protein sequence ID" value="AXY22297.1"/>
    <property type="molecule type" value="Genomic_DNA"/>
</dbReference>
<dbReference type="Gene3D" id="3.30.70.1520">
    <property type="entry name" value="Heterotetrameric sarcosine oxidase"/>
    <property type="match status" value="1"/>
</dbReference>
<gene>
    <name evidence="1" type="ORF">CD178_01520</name>
</gene>
<organism evidence="1 2">
    <name type="scientific">Komagataeibacter saccharivorans</name>
    <dbReference type="NCBI Taxonomy" id="265959"/>
    <lineage>
        <taxon>Bacteria</taxon>
        <taxon>Pseudomonadati</taxon>
        <taxon>Pseudomonadota</taxon>
        <taxon>Alphaproteobacteria</taxon>
        <taxon>Acetobacterales</taxon>
        <taxon>Acetobacteraceae</taxon>
        <taxon>Komagataeibacter</taxon>
    </lineage>
</organism>
<accession>A0A347WBQ4</accession>
<evidence type="ECO:0000313" key="2">
    <source>
        <dbReference type="Proteomes" id="UP000264120"/>
    </source>
</evidence>
<dbReference type="OrthoDB" id="9814782at2"/>
<keyword evidence="2" id="KW-1185">Reference proteome</keyword>
<name>A0A347WBQ4_9PROT</name>
<proteinExistence type="predicted"/>
<dbReference type="InterPro" id="IPR027266">
    <property type="entry name" value="TrmE/GcvT-like"/>
</dbReference>